<protein>
    <submittedName>
        <fullName evidence="1">Uncharacterized protein</fullName>
    </submittedName>
</protein>
<dbReference type="Proteomes" id="UP000430202">
    <property type="component" value="Unassembled WGS sequence"/>
</dbReference>
<proteinExistence type="predicted"/>
<sequence length="44" mass="5370">MIIRFFRFQGYQNISFNPNRNVNKSVNKFKTVKVLTYLLKSQMR</sequence>
<gene>
    <name evidence="1" type="ORF">MARI151_10162</name>
</gene>
<evidence type="ECO:0000313" key="2">
    <source>
        <dbReference type="Proteomes" id="UP000430202"/>
    </source>
</evidence>
<evidence type="ECO:0000313" key="1">
    <source>
        <dbReference type="EMBL" id="VXA96934.1"/>
    </source>
</evidence>
<name>A0A653LYW4_9FLAO</name>
<accession>A0A653LYW4</accession>
<reference evidence="1 2" key="1">
    <citation type="submission" date="2019-10" db="EMBL/GenBank/DDBJ databases">
        <authorList>
            <person name="Karimi E."/>
        </authorList>
    </citation>
    <scope>NUCLEOTIDE SEQUENCE [LARGE SCALE GENOMIC DNA]</scope>
    <source>
        <strain evidence="1">Maribacter sp. 151</strain>
    </source>
</reference>
<dbReference type="EMBL" id="CABWLR010000001">
    <property type="protein sequence ID" value="VXA96934.1"/>
    <property type="molecule type" value="Genomic_DNA"/>
</dbReference>
<dbReference type="AlphaFoldDB" id="A0A653LYW4"/>
<keyword evidence="2" id="KW-1185">Reference proteome</keyword>
<organism evidence="1 2">
    <name type="scientific">Maribacter litoralis</name>
    <dbReference type="NCBI Taxonomy" id="2059726"/>
    <lineage>
        <taxon>Bacteria</taxon>
        <taxon>Pseudomonadati</taxon>
        <taxon>Bacteroidota</taxon>
        <taxon>Flavobacteriia</taxon>
        <taxon>Flavobacteriales</taxon>
        <taxon>Flavobacteriaceae</taxon>
        <taxon>Maribacter</taxon>
    </lineage>
</organism>